<keyword evidence="2" id="KW-1185">Reference proteome</keyword>
<name>A0ABR5KIX5_PSEAV</name>
<gene>
    <name evidence="1" type="ORF">AC499_3946</name>
</gene>
<dbReference type="Pfam" id="PF05638">
    <property type="entry name" value="T6SS_HCP"/>
    <property type="match status" value="1"/>
</dbReference>
<dbReference type="InterPro" id="IPR008514">
    <property type="entry name" value="T6SS_Hcp"/>
</dbReference>
<dbReference type="Proteomes" id="UP000037943">
    <property type="component" value="Unassembled WGS sequence"/>
</dbReference>
<comment type="caution">
    <text evidence="1">The sequence shown here is derived from an EMBL/GenBank/DDBJ whole genome shotgun (WGS) entry which is preliminary data.</text>
</comment>
<sequence>MSFDAFMQVDGVEGESLDNAHKGWVELLSYHYDAVQSISTTASSRRV</sequence>
<accession>A0ABR5KIX5</accession>
<proteinExistence type="predicted"/>
<evidence type="ECO:0000313" key="2">
    <source>
        <dbReference type="Proteomes" id="UP000037943"/>
    </source>
</evidence>
<dbReference type="InterPro" id="IPR036624">
    <property type="entry name" value="Hcp1-lik_sf"/>
</dbReference>
<organism evidence="1 2">
    <name type="scientific">Pseudomonas amygdali pv. lachrymans</name>
    <name type="common">Pseudomonas syringae pv. lachrymans</name>
    <dbReference type="NCBI Taxonomy" id="53707"/>
    <lineage>
        <taxon>Bacteria</taxon>
        <taxon>Pseudomonadati</taxon>
        <taxon>Pseudomonadota</taxon>
        <taxon>Gammaproteobacteria</taxon>
        <taxon>Pseudomonadales</taxon>
        <taxon>Pseudomonadaceae</taxon>
        <taxon>Pseudomonas</taxon>
        <taxon>Pseudomonas amygdali</taxon>
    </lineage>
</organism>
<dbReference type="SUPFAM" id="SSF141452">
    <property type="entry name" value="Hcp1-like"/>
    <property type="match status" value="1"/>
</dbReference>
<reference evidence="1 2" key="1">
    <citation type="submission" date="2015-10" db="EMBL/GenBank/DDBJ databases">
        <title>Comparative genomics and high-throughput reverse genetic screens identify a new phytobacterial MAMP and an Arabidopsis receptor required for immune elicitation.</title>
        <authorList>
            <person name="Mott G.A."/>
            <person name="Thakur S."/>
            <person name="Wang P.W."/>
            <person name="Desveaux D."/>
            <person name="Guttman D.S."/>
        </authorList>
    </citation>
    <scope>NUCLEOTIDE SEQUENCE [LARGE SCALE GENOMIC DNA]</scope>
    <source>
        <strain evidence="1 2">107</strain>
    </source>
</reference>
<evidence type="ECO:0008006" key="3">
    <source>
        <dbReference type="Google" id="ProtNLM"/>
    </source>
</evidence>
<dbReference type="EMBL" id="LGLK01000074">
    <property type="protein sequence ID" value="KPC14205.1"/>
    <property type="molecule type" value="Genomic_DNA"/>
</dbReference>
<protein>
    <recommendedName>
        <fullName evidence="3">SciM protein</fullName>
    </recommendedName>
</protein>
<dbReference type="Gene3D" id="2.30.110.20">
    <property type="entry name" value="Hcp1-like"/>
    <property type="match status" value="1"/>
</dbReference>
<evidence type="ECO:0000313" key="1">
    <source>
        <dbReference type="EMBL" id="KPC14205.1"/>
    </source>
</evidence>